<accession>A0A401IKD2</accession>
<comment type="caution">
    <text evidence="3">The sequence shown here is derived from an EMBL/GenBank/DDBJ whole genome shotgun (WGS) entry which is preliminary data.</text>
</comment>
<dbReference type="EMBL" id="BDQK01000013">
    <property type="protein sequence ID" value="GBF81686.1"/>
    <property type="molecule type" value="Genomic_DNA"/>
</dbReference>
<reference evidence="4" key="1">
    <citation type="submission" date="2017-05" db="EMBL/GenBank/DDBJ databases">
        <title>Physiological properties and genetic analysis related to exopolysaccharide production of fresh-water unicellular cyanobacterium Aphanothece sacrum, Suizenji Nori, that has been cultured as a food source in Japan.</title>
        <authorList>
            <person name="Kanesaki Y."/>
            <person name="Yoshikawa S."/>
            <person name="Ohki K."/>
        </authorList>
    </citation>
    <scope>NUCLEOTIDE SEQUENCE [LARGE SCALE GENOMIC DNA]</scope>
    <source>
        <strain evidence="4">FPU1</strain>
    </source>
</reference>
<dbReference type="OrthoDB" id="69351at2"/>
<protein>
    <submittedName>
        <fullName evidence="3">Hydrolase</fullName>
    </submittedName>
</protein>
<evidence type="ECO:0000313" key="3">
    <source>
        <dbReference type="EMBL" id="GBF81686.1"/>
    </source>
</evidence>
<feature type="region of interest" description="Disordered" evidence="1">
    <location>
        <begin position="166"/>
        <end position="189"/>
    </location>
</feature>
<dbReference type="Proteomes" id="UP000287247">
    <property type="component" value="Unassembled WGS sequence"/>
</dbReference>
<sequence>MPSGRTHDRITYLSLPLIAGLAYLFTHQPDLTVIVTGGYFFSGLMFGPDLDIYSIQYKRWGIFRWLWLPYQSHLKHRSFLSHGFLIGTILRLLYLGTILSLAAIPILAISQLLGVFTWNWQNFRDNTLSLFLNQYFDQAIALFIGLELGAMSHSISDHVGTWLKRSQNKNKKKDAKKQTNKRKNSRKRY</sequence>
<keyword evidence="2" id="KW-1133">Transmembrane helix</keyword>
<name>A0A401IKD2_APHSA</name>
<evidence type="ECO:0000256" key="2">
    <source>
        <dbReference type="SAM" id="Phobius"/>
    </source>
</evidence>
<dbReference type="RefSeq" id="WP_124972465.1">
    <property type="nucleotide sequence ID" value="NZ_BDQK01000013.1"/>
</dbReference>
<dbReference type="InterPro" id="IPR019250">
    <property type="entry name" value="DUF2227_metal-bd"/>
</dbReference>
<keyword evidence="4" id="KW-1185">Reference proteome</keyword>
<keyword evidence="2" id="KW-0812">Transmembrane</keyword>
<evidence type="ECO:0000256" key="1">
    <source>
        <dbReference type="SAM" id="MobiDB-lite"/>
    </source>
</evidence>
<organism evidence="3 4">
    <name type="scientific">Aphanothece sacrum FPU1</name>
    <dbReference type="NCBI Taxonomy" id="1920663"/>
    <lineage>
        <taxon>Bacteria</taxon>
        <taxon>Bacillati</taxon>
        <taxon>Cyanobacteriota</taxon>
        <taxon>Cyanophyceae</taxon>
        <taxon>Oscillatoriophycideae</taxon>
        <taxon>Chroococcales</taxon>
        <taxon>Aphanothecaceae</taxon>
        <taxon>Aphanothece</taxon>
    </lineage>
</organism>
<dbReference type="PANTHER" id="PTHR39085:SF1">
    <property type="entry name" value="SLL0924 PROTEIN"/>
    <property type="match status" value="1"/>
</dbReference>
<gene>
    <name evidence="3" type="ORF">AsFPU1_3104</name>
</gene>
<keyword evidence="2" id="KW-0472">Membrane</keyword>
<dbReference type="GO" id="GO:0016787">
    <property type="term" value="F:hydrolase activity"/>
    <property type="evidence" value="ECO:0007669"/>
    <property type="project" value="UniProtKB-KW"/>
</dbReference>
<dbReference type="AlphaFoldDB" id="A0A401IKD2"/>
<feature type="transmembrane region" description="Helical" evidence="2">
    <location>
        <begin position="9"/>
        <end position="25"/>
    </location>
</feature>
<dbReference type="Pfam" id="PF09988">
    <property type="entry name" value="DUF2227"/>
    <property type="match status" value="1"/>
</dbReference>
<feature type="transmembrane region" description="Helical" evidence="2">
    <location>
        <begin position="92"/>
        <end position="120"/>
    </location>
</feature>
<evidence type="ECO:0000313" key="4">
    <source>
        <dbReference type="Proteomes" id="UP000287247"/>
    </source>
</evidence>
<keyword evidence="3" id="KW-0378">Hydrolase</keyword>
<proteinExistence type="predicted"/>
<dbReference type="PANTHER" id="PTHR39085">
    <property type="entry name" value="SLL0924 PROTEIN"/>
    <property type="match status" value="1"/>
</dbReference>